<organism evidence="1 2">
    <name type="scientific">Kitasatospora atroaurantiaca</name>
    <dbReference type="NCBI Taxonomy" id="285545"/>
    <lineage>
        <taxon>Bacteria</taxon>
        <taxon>Bacillati</taxon>
        <taxon>Actinomycetota</taxon>
        <taxon>Actinomycetes</taxon>
        <taxon>Kitasatosporales</taxon>
        <taxon>Streptomycetaceae</taxon>
        <taxon>Kitasatospora</taxon>
    </lineage>
</organism>
<proteinExistence type="predicted"/>
<name>A0A561EN75_9ACTN</name>
<dbReference type="Proteomes" id="UP000318416">
    <property type="component" value="Unassembled WGS sequence"/>
</dbReference>
<reference evidence="1 2" key="1">
    <citation type="submission" date="2019-06" db="EMBL/GenBank/DDBJ databases">
        <title>Sequencing the genomes of 1000 actinobacteria strains.</title>
        <authorList>
            <person name="Klenk H.-P."/>
        </authorList>
    </citation>
    <scope>NUCLEOTIDE SEQUENCE [LARGE SCALE GENOMIC DNA]</scope>
    <source>
        <strain evidence="1 2">DSM 41649</strain>
    </source>
</reference>
<dbReference type="RefSeq" id="WP_145789531.1">
    <property type="nucleotide sequence ID" value="NZ_BAAABR010000089.1"/>
</dbReference>
<protein>
    <submittedName>
        <fullName evidence="1">Uncharacterized protein</fullName>
    </submittedName>
</protein>
<evidence type="ECO:0000313" key="2">
    <source>
        <dbReference type="Proteomes" id="UP000318416"/>
    </source>
</evidence>
<dbReference type="AlphaFoldDB" id="A0A561EN75"/>
<accession>A0A561EN75</accession>
<evidence type="ECO:0000313" key="1">
    <source>
        <dbReference type="EMBL" id="TWE17019.1"/>
    </source>
</evidence>
<sequence>MNYRAGLAVAATALLAAALLYPAPVAAGAILGAAVLHLRHRAMATADDAQLQDARNALDNSRRQYEAAFLTLTSQRERMRVNMEEKLVSQIAALNGQHQHELAIAKADAFEDGVKAVLLNQLGTPTDERPDADADVISIATRRR</sequence>
<keyword evidence="2" id="KW-1185">Reference proteome</keyword>
<dbReference type="EMBL" id="VIVR01000001">
    <property type="protein sequence ID" value="TWE17019.1"/>
    <property type="molecule type" value="Genomic_DNA"/>
</dbReference>
<gene>
    <name evidence="1" type="ORF">FB465_2020</name>
</gene>
<comment type="caution">
    <text evidence="1">The sequence shown here is derived from an EMBL/GenBank/DDBJ whole genome shotgun (WGS) entry which is preliminary data.</text>
</comment>